<reference evidence="8" key="2">
    <citation type="submission" date="2015-03" db="UniProtKB">
        <authorList>
            <consortium name="EnsemblPlants"/>
        </authorList>
    </citation>
    <scope>IDENTIFICATION</scope>
</reference>
<dbReference type="OMA" id="RTTHYYK"/>
<dbReference type="SUPFAM" id="SSF55797">
    <property type="entry name" value="PR-1-like"/>
    <property type="match status" value="1"/>
</dbReference>
<evidence type="ECO:0000256" key="5">
    <source>
        <dbReference type="ARBA" id="ARBA00073092"/>
    </source>
</evidence>
<feature type="chain" id="PRO_5002259736" description="Pathogenesis-related protein 1" evidence="6">
    <location>
        <begin position="27"/>
        <end position="161"/>
    </location>
</feature>
<keyword evidence="4" id="KW-1015">Disulfide bond</keyword>
<evidence type="ECO:0000256" key="1">
    <source>
        <dbReference type="ARBA" id="ARBA00009923"/>
    </source>
</evidence>
<evidence type="ECO:0000313" key="8">
    <source>
        <dbReference type="EnsemblPlants" id="Bo8g016210.1"/>
    </source>
</evidence>
<dbReference type="Pfam" id="PF00188">
    <property type="entry name" value="CAP"/>
    <property type="match status" value="1"/>
</dbReference>
<dbReference type="InterPro" id="IPR001283">
    <property type="entry name" value="CRISP-related"/>
</dbReference>
<dbReference type="Proteomes" id="UP000032141">
    <property type="component" value="Chromosome C8"/>
</dbReference>
<dbReference type="Gene3D" id="3.40.33.10">
    <property type="entry name" value="CAP"/>
    <property type="match status" value="1"/>
</dbReference>
<keyword evidence="2 6" id="KW-0732">Signal</keyword>
<feature type="domain" description="SCP" evidence="7">
    <location>
        <begin position="28"/>
        <end position="157"/>
    </location>
</feature>
<name>A0A0D3DJS4_BRAOL</name>
<feature type="signal peptide" evidence="6">
    <location>
        <begin position="1"/>
        <end position="26"/>
    </location>
</feature>
<proteinExistence type="inferred from homology"/>
<evidence type="ECO:0000259" key="7">
    <source>
        <dbReference type="SMART" id="SM00198"/>
    </source>
</evidence>
<keyword evidence="9" id="KW-1185">Reference proteome</keyword>
<dbReference type="PANTHER" id="PTHR10334">
    <property type="entry name" value="CYSTEINE-RICH SECRETORY PROTEIN-RELATED"/>
    <property type="match status" value="1"/>
</dbReference>
<evidence type="ECO:0000256" key="6">
    <source>
        <dbReference type="SAM" id="SignalP"/>
    </source>
</evidence>
<comment type="similarity">
    <text evidence="1">Belongs to the CRISP family.</text>
</comment>
<dbReference type="CDD" id="cd05381">
    <property type="entry name" value="CAP_PR-1"/>
    <property type="match status" value="1"/>
</dbReference>
<dbReference type="RefSeq" id="XP_013602688.1">
    <property type="nucleotide sequence ID" value="XM_013747234.1"/>
</dbReference>
<dbReference type="EnsemblPlants" id="Bo8g016210.1">
    <property type="protein sequence ID" value="Bo8g016210.1"/>
    <property type="gene ID" value="Bo8g016210"/>
</dbReference>
<dbReference type="FunFam" id="3.40.33.10:FF:000006">
    <property type="entry name" value="Putative pathogenesis-related protein 1"/>
    <property type="match status" value="1"/>
</dbReference>
<accession>A0A0D3DJS4</accession>
<dbReference type="STRING" id="109376.A0A0D3DJS4"/>
<evidence type="ECO:0000313" key="9">
    <source>
        <dbReference type="Proteomes" id="UP000032141"/>
    </source>
</evidence>
<keyword evidence="3" id="KW-0611">Plant defense</keyword>
<dbReference type="GeneID" id="106310044"/>
<dbReference type="GO" id="GO:0098542">
    <property type="term" value="P:defense response to other organism"/>
    <property type="evidence" value="ECO:0007669"/>
    <property type="project" value="UniProtKB-ARBA"/>
</dbReference>
<dbReference type="AlphaFoldDB" id="A0A0D3DJS4"/>
<dbReference type="HOGENOM" id="CLU_035730_8_1_1"/>
<dbReference type="Gramene" id="Bo8g016210.1">
    <property type="protein sequence ID" value="Bo8g016210.1"/>
    <property type="gene ID" value="Bo8g016210"/>
</dbReference>
<dbReference type="eggNOG" id="KOG3017">
    <property type="taxonomic scope" value="Eukaryota"/>
</dbReference>
<reference evidence="8 9" key="1">
    <citation type="journal article" date="2014" name="Genome Biol.">
        <title>Transcriptome and methylome profiling reveals relics of genome dominance in the mesopolyploid Brassica oleracea.</title>
        <authorList>
            <person name="Parkin I.A."/>
            <person name="Koh C."/>
            <person name="Tang H."/>
            <person name="Robinson S.J."/>
            <person name="Kagale S."/>
            <person name="Clarke W.E."/>
            <person name="Town C.D."/>
            <person name="Nixon J."/>
            <person name="Krishnakumar V."/>
            <person name="Bidwell S.L."/>
            <person name="Denoeud F."/>
            <person name="Belcram H."/>
            <person name="Links M.G."/>
            <person name="Just J."/>
            <person name="Clarke C."/>
            <person name="Bender T."/>
            <person name="Huebert T."/>
            <person name="Mason A.S."/>
            <person name="Pires J.C."/>
            <person name="Barker G."/>
            <person name="Moore J."/>
            <person name="Walley P.G."/>
            <person name="Manoli S."/>
            <person name="Batley J."/>
            <person name="Edwards D."/>
            <person name="Nelson M.N."/>
            <person name="Wang X."/>
            <person name="Paterson A.H."/>
            <person name="King G."/>
            <person name="Bancroft I."/>
            <person name="Chalhoub B."/>
            <person name="Sharpe A.G."/>
        </authorList>
    </citation>
    <scope>NUCLEOTIDE SEQUENCE</scope>
    <source>
        <strain evidence="8 9">cv. TO1000</strain>
    </source>
</reference>
<dbReference type="SMR" id="A0A0D3DJS4"/>
<sequence>MKVVIYSRRQLILVALVGALFLPTKAQDSPQDYLDAHNQARAAVGVGPIQWDDRVAAFAQGYVDQLSGHCILKRSGGPYGENLAMSSGDLSGVVAVELRVKEKANYNYASNTCNGVCGHYMQVVWRNTVRLGCAKARCSNGGTVISCNYDPQGNCVNERPY</sequence>
<dbReference type="InterPro" id="IPR035940">
    <property type="entry name" value="CAP_sf"/>
</dbReference>
<dbReference type="SMART" id="SM00198">
    <property type="entry name" value="SCP"/>
    <property type="match status" value="1"/>
</dbReference>
<protein>
    <recommendedName>
        <fullName evidence="5">Pathogenesis-related protein 1</fullName>
    </recommendedName>
</protein>
<dbReference type="InterPro" id="IPR014044">
    <property type="entry name" value="CAP_dom"/>
</dbReference>
<dbReference type="PRINTS" id="PR00837">
    <property type="entry name" value="V5TPXLIKE"/>
</dbReference>
<evidence type="ECO:0000256" key="3">
    <source>
        <dbReference type="ARBA" id="ARBA00022821"/>
    </source>
</evidence>
<evidence type="ECO:0000256" key="4">
    <source>
        <dbReference type="ARBA" id="ARBA00023157"/>
    </source>
</evidence>
<dbReference type="KEGG" id="boe:106310044"/>
<organism evidence="8 9">
    <name type="scientific">Brassica oleracea var. oleracea</name>
    <dbReference type="NCBI Taxonomy" id="109376"/>
    <lineage>
        <taxon>Eukaryota</taxon>
        <taxon>Viridiplantae</taxon>
        <taxon>Streptophyta</taxon>
        <taxon>Embryophyta</taxon>
        <taxon>Tracheophyta</taxon>
        <taxon>Spermatophyta</taxon>
        <taxon>Magnoliopsida</taxon>
        <taxon>eudicotyledons</taxon>
        <taxon>Gunneridae</taxon>
        <taxon>Pentapetalae</taxon>
        <taxon>rosids</taxon>
        <taxon>malvids</taxon>
        <taxon>Brassicales</taxon>
        <taxon>Brassicaceae</taxon>
        <taxon>Brassiceae</taxon>
        <taxon>Brassica</taxon>
    </lineage>
</organism>
<evidence type="ECO:0000256" key="2">
    <source>
        <dbReference type="ARBA" id="ARBA00022729"/>
    </source>
</evidence>
<dbReference type="OrthoDB" id="337038at2759"/>